<evidence type="ECO:0000256" key="3">
    <source>
        <dbReference type="ARBA" id="ARBA00023054"/>
    </source>
</evidence>
<evidence type="ECO:0000313" key="6">
    <source>
        <dbReference type="EMBL" id="AXA22752.1"/>
    </source>
</evidence>
<evidence type="ECO:0000256" key="2">
    <source>
        <dbReference type="ARBA" id="ARBA00009477"/>
    </source>
</evidence>
<comment type="subcellular location">
    <subcellularLocation>
        <location evidence="1">Cell envelope</location>
    </subcellularLocation>
</comment>
<dbReference type="InterPro" id="IPR058625">
    <property type="entry name" value="MdtA-like_BSH"/>
</dbReference>
<accession>A0AAD0L0R8</accession>
<gene>
    <name evidence="6" type="ORF">C1S65_00920</name>
</gene>
<proteinExistence type="inferred from homology"/>
<dbReference type="AlphaFoldDB" id="A0AAD0L0R8"/>
<dbReference type="InterPro" id="IPR050465">
    <property type="entry name" value="UPF0194_transport"/>
</dbReference>
<dbReference type="Proteomes" id="UP000251617">
    <property type="component" value="Chromosome"/>
</dbReference>
<keyword evidence="3 4" id="KW-0175">Coiled coil</keyword>
<reference evidence="6 7" key="1">
    <citation type="submission" date="2018-06" db="EMBL/GenBank/DDBJ databases">
        <title>The genome of Pseudomonas putida NX-1, a lignin degrader.</title>
        <authorList>
            <person name="Xu Z."/>
        </authorList>
    </citation>
    <scope>NUCLEOTIDE SEQUENCE [LARGE SCALE GENOMIC DNA]</scope>
    <source>
        <strain evidence="6 7">NX-1</strain>
    </source>
</reference>
<dbReference type="RefSeq" id="WP_063542093.1">
    <property type="nucleotide sequence ID" value="NZ_CP011789.1"/>
</dbReference>
<dbReference type="Pfam" id="PF25917">
    <property type="entry name" value="BSH_RND"/>
    <property type="match status" value="1"/>
</dbReference>
<feature type="domain" description="Multidrug resistance protein MdtA-like barrel-sandwich hybrid" evidence="5">
    <location>
        <begin position="66"/>
        <end position="242"/>
    </location>
</feature>
<dbReference type="SUPFAM" id="SSF111369">
    <property type="entry name" value="HlyD-like secretion proteins"/>
    <property type="match status" value="1"/>
</dbReference>
<protein>
    <submittedName>
        <fullName evidence="6">Biotin/lipoyl-binding protein</fullName>
    </submittedName>
</protein>
<evidence type="ECO:0000256" key="4">
    <source>
        <dbReference type="SAM" id="Coils"/>
    </source>
</evidence>
<name>A0AAD0L0R8_PSEPU</name>
<evidence type="ECO:0000313" key="7">
    <source>
        <dbReference type="Proteomes" id="UP000251617"/>
    </source>
</evidence>
<comment type="similarity">
    <text evidence="2">Belongs to the membrane fusion protein (MFP) (TC 8.A.1) family.</text>
</comment>
<dbReference type="PANTHER" id="PTHR32347">
    <property type="entry name" value="EFFLUX SYSTEM COMPONENT YKNX-RELATED"/>
    <property type="match status" value="1"/>
</dbReference>
<organism evidence="6 7">
    <name type="scientific">Pseudomonas putida</name>
    <name type="common">Arthrobacter siderocapsulatus</name>
    <dbReference type="NCBI Taxonomy" id="303"/>
    <lineage>
        <taxon>Bacteria</taxon>
        <taxon>Pseudomonadati</taxon>
        <taxon>Pseudomonadota</taxon>
        <taxon>Gammaproteobacteria</taxon>
        <taxon>Pseudomonadales</taxon>
        <taxon>Pseudomonadaceae</taxon>
        <taxon>Pseudomonas</taxon>
    </lineage>
</organism>
<dbReference type="Gene3D" id="2.40.50.100">
    <property type="match status" value="1"/>
</dbReference>
<dbReference type="EMBL" id="CP030750">
    <property type="protein sequence ID" value="AXA22752.1"/>
    <property type="molecule type" value="Genomic_DNA"/>
</dbReference>
<feature type="coiled-coil region" evidence="4">
    <location>
        <begin position="103"/>
        <end position="220"/>
    </location>
</feature>
<evidence type="ECO:0000256" key="1">
    <source>
        <dbReference type="ARBA" id="ARBA00004196"/>
    </source>
</evidence>
<evidence type="ECO:0000259" key="5">
    <source>
        <dbReference type="Pfam" id="PF25917"/>
    </source>
</evidence>
<sequence length="419" mass="45044">MTRFCSITGGRALLVLALANLPGCYGDADEQPGASPQAQWVQVAPRLLENRLGLVGHLQSMDHITLAAPFDGLIADVRVQEGQHVEKGQVLVTLDPAQLQVQLRQAQAELLKARREAQRLERWSSSPEVARARRAVAAANQNLSRSENSLRDTQALFERGIVARMEVESLAQQVNTQRQDLTAANEDLLTTLAHGHGEELSIAAMELANAQARHQALEQLYARRELLAPLAGYVVRPAPQEGGKSVPLQTGVAVTQGVPLLGVIGQERFQALSRVEETDLRLLHEGMPVQISGDGFSGELSGRLTAIGIQSETADTQGAGAQYPVKVSIDLPAQPLQHPMRAGMSARLSIILQRDEQGIAIPPHALRDDGQGGRYVVYRATPQASVEQIPVTTGAAVPEGVMVRGLEAGLVEVQARTPD</sequence>
<dbReference type="Gene3D" id="2.40.30.170">
    <property type="match status" value="1"/>
</dbReference>
<dbReference type="GO" id="GO:0030313">
    <property type="term" value="C:cell envelope"/>
    <property type="evidence" value="ECO:0007669"/>
    <property type="project" value="UniProtKB-SubCell"/>
</dbReference>